<sequence length="104" mass="12087">SKLKKISHKKCITLYFLHIATLSGSFADFPFHTVYPLYNNDDLLPWSLCPRLSISNLLSQTLSPNVMALNERQKYDRYLRMFPVNAPLLRDKSGNRTYCYVGKQ</sequence>
<evidence type="ECO:0000313" key="2">
    <source>
        <dbReference type="Proteomes" id="UP000237105"/>
    </source>
</evidence>
<dbReference type="EMBL" id="JXTB01000014">
    <property type="protein sequence ID" value="PON77205.1"/>
    <property type="molecule type" value="Genomic_DNA"/>
</dbReference>
<feature type="non-terminal residue" evidence="1">
    <location>
        <position position="1"/>
    </location>
</feature>
<name>A0A2P5DV85_PARAD</name>
<accession>A0A2P5DV85</accession>
<proteinExistence type="predicted"/>
<evidence type="ECO:0000313" key="1">
    <source>
        <dbReference type="EMBL" id="PON77205.1"/>
    </source>
</evidence>
<organism evidence="1 2">
    <name type="scientific">Parasponia andersonii</name>
    <name type="common">Sponia andersonii</name>
    <dbReference type="NCBI Taxonomy" id="3476"/>
    <lineage>
        <taxon>Eukaryota</taxon>
        <taxon>Viridiplantae</taxon>
        <taxon>Streptophyta</taxon>
        <taxon>Embryophyta</taxon>
        <taxon>Tracheophyta</taxon>
        <taxon>Spermatophyta</taxon>
        <taxon>Magnoliopsida</taxon>
        <taxon>eudicotyledons</taxon>
        <taxon>Gunneridae</taxon>
        <taxon>Pentapetalae</taxon>
        <taxon>rosids</taxon>
        <taxon>fabids</taxon>
        <taxon>Rosales</taxon>
        <taxon>Cannabaceae</taxon>
        <taxon>Parasponia</taxon>
    </lineage>
</organism>
<comment type="caution">
    <text evidence="1">The sequence shown here is derived from an EMBL/GenBank/DDBJ whole genome shotgun (WGS) entry which is preliminary data.</text>
</comment>
<keyword evidence="2" id="KW-1185">Reference proteome</keyword>
<reference evidence="2" key="1">
    <citation type="submission" date="2016-06" db="EMBL/GenBank/DDBJ databases">
        <title>Parallel loss of symbiosis genes in relatives of nitrogen-fixing non-legume Parasponia.</title>
        <authorList>
            <person name="Van Velzen R."/>
            <person name="Holmer R."/>
            <person name="Bu F."/>
            <person name="Rutten L."/>
            <person name="Van Zeijl A."/>
            <person name="Liu W."/>
            <person name="Santuari L."/>
            <person name="Cao Q."/>
            <person name="Sharma T."/>
            <person name="Shen D."/>
            <person name="Roswanjaya Y."/>
            <person name="Wardhani T."/>
            <person name="Kalhor M.S."/>
            <person name="Jansen J."/>
            <person name="Van den Hoogen J."/>
            <person name="Gungor B."/>
            <person name="Hartog M."/>
            <person name="Hontelez J."/>
            <person name="Verver J."/>
            <person name="Yang W.-C."/>
            <person name="Schijlen E."/>
            <person name="Repin R."/>
            <person name="Schilthuizen M."/>
            <person name="Schranz E."/>
            <person name="Heidstra R."/>
            <person name="Miyata K."/>
            <person name="Fedorova E."/>
            <person name="Kohlen W."/>
            <person name="Bisseling T."/>
            <person name="Smit S."/>
            <person name="Geurts R."/>
        </authorList>
    </citation>
    <scope>NUCLEOTIDE SEQUENCE [LARGE SCALE GENOMIC DNA]</scope>
    <source>
        <strain evidence="2">cv. WU1-14</strain>
    </source>
</reference>
<gene>
    <name evidence="1" type="ORF">PanWU01x14_028240</name>
</gene>
<protein>
    <submittedName>
        <fullName evidence="1">Uncharacterized protein</fullName>
    </submittedName>
</protein>
<dbReference type="AlphaFoldDB" id="A0A2P5DV85"/>
<dbReference type="Proteomes" id="UP000237105">
    <property type="component" value="Unassembled WGS sequence"/>
</dbReference>